<evidence type="ECO:0000256" key="3">
    <source>
        <dbReference type="SAM" id="MobiDB-lite"/>
    </source>
</evidence>
<evidence type="ECO:0000313" key="5">
    <source>
        <dbReference type="EMBL" id="TFF12825.1"/>
    </source>
</evidence>
<organism evidence="5 6">
    <name type="scientific">Cellulosimicrobium funkei</name>
    <dbReference type="NCBI Taxonomy" id="264251"/>
    <lineage>
        <taxon>Bacteria</taxon>
        <taxon>Bacillati</taxon>
        <taxon>Actinomycetota</taxon>
        <taxon>Actinomycetes</taxon>
        <taxon>Micrococcales</taxon>
        <taxon>Promicromonosporaceae</taxon>
        <taxon>Cellulosimicrobium</taxon>
    </lineage>
</organism>
<proteinExistence type="predicted"/>
<dbReference type="Gene3D" id="2.60.120.200">
    <property type="match status" value="1"/>
</dbReference>
<comment type="caution">
    <text evidence="5">The sequence shown here is derived from an EMBL/GenBank/DDBJ whole genome shotgun (WGS) entry which is preliminary data.</text>
</comment>
<dbReference type="InterPro" id="IPR006558">
    <property type="entry name" value="LamG-like"/>
</dbReference>
<keyword evidence="6" id="KW-1185">Reference proteome</keyword>
<protein>
    <submittedName>
        <fullName evidence="5">LamG domain-containing protein</fullName>
    </submittedName>
</protein>
<reference evidence="5 6" key="1">
    <citation type="submission" date="2019-03" db="EMBL/GenBank/DDBJ databases">
        <title>Cellulosimicrobium funkei JCM14302 Assembly.</title>
        <authorList>
            <person name="Dou T."/>
        </authorList>
    </citation>
    <scope>NUCLEOTIDE SEQUENCE [LARGE SCALE GENOMIC DNA]</scope>
    <source>
        <strain evidence="5 6">JCM 14302</strain>
    </source>
</reference>
<keyword evidence="2" id="KW-1015">Disulfide bond</keyword>
<accession>A0A4Y8R442</accession>
<feature type="region of interest" description="Disordered" evidence="3">
    <location>
        <begin position="223"/>
        <end position="242"/>
    </location>
</feature>
<evidence type="ECO:0000259" key="4">
    <source>
        <dbReference type="SMART" id="SM00560"/>
    </source>
</evidence>
<dbReference type="EMBL" id="SOZH01000004">
    <property type="protein sequence ID" value="TFF12825.1"/>
    <property type="molecule type" value="Genomic_DNA"/>
</dbReference>
<dbReference type="RefSeq" id="WP_128957618.1">
    <property type="nucleotide sequence ID" value="NZ_SOZH01000004.1"/>
</dbReference>
<dbReference type="SUPFAM" id="SSF49899">
    <property type="entry name" value="Concanavalin A-like lectins/glucanases"/>
    <property type="match status" value="1"/>
</dbReference>
<dbReference type="InterPro" id="IPR013320">
    <property type="entry name" value="ConA-like_dom_sf"/>
</dbReference>
<evidence type="ECO:0000313" key="6">
    <source>
        <dbReference type="Proteomes" id="UP000298003"/>
    </source>
</evidence>
<feature type="domain" description="LamG-like jellyroll fold" evidence="4">
    <location>
        <begin position="774"/>
        <end position="928"/>
    </location>
</feature>
<sequence>MTSGAVALAEETADVEAARACVGSAPTAQDAAALARSCDQDVEIVSERTEWETTYATPEGATRLDISSTAVRTTVNGSWEAIDTSVTSVGGELRVVAPAFEMTFSDGSGSEPLARIVKDGHELTFDAPFELTPPVVEGSRVTYPGVLEGVDLVVSVHEDGTGFSEVLRVESPEAAANPALAELSFPVATSEELAVSQSGGGFQAVDGSGERVFSSPVPLMWDSATATPNEAPGGAAARPSASSRIAASGDVAGDASSADRVAGPLDGDVVVAMPAQVEEGAVTIVPDTRMIDDPGTQWPVFIDPSVSGGLHERTLIRSGNPDIVAGYNWSGNAGLGLCDPGTDSACSKWNDVHRLIYEYNGLSTIGSMAGSDVISATFSVFGAHSFGCTPTGVEAHWVTGISAGTTWNNYGNNFSGLLQAQSVAHKPACSNARQIEFDVTRLLRGTADGGYSTAAIGLRASNEGSMAGGWKRYGGDATLSVTYNRAPAVPTGLATVNPDTVCKAGADHPFIRSATPSLRAKVSDPDPGQTVRANFEIRRYSDHALVWSTSTGYAASGTTLGATVPSGKLADGTRYRWWASFTDNEGRSGPANATGCEFTVDTTRPATPPVVKPVEGQPPLYQKDTVSGAIGKTGRFAFETGGVSDVVSYKYSFGTDSLDTPIAAGPGAVVAFTPTRTGSHSLWVQSVDRAGNVSDVEHYRFSVTKTPSNGLWPMDEGAGTTAADLEAGNSLTLSGGAGWAAGPLSYLDPADRALAFDSADDGARTAGPVVTTNQSYSVMAFVKLDPAATGGAAAAVSQGGQFTTAFGLGHKKGSTCPTGDGSCWAFWTYGKDAPSPGWSTPVMSSVPVEANEWVHLTGVYDDVAGMITLYVCPAGGAPQAAASVPFTATWSAGGALEVGRAFSNGTAVDEWVGAVDHLRVYARVVSGEEIRRDCSKAVGPESGV</sequence>
<evidence type="ECO:0000256" key="1">
    <source>
        <dbReference type="ARBA" id="ARBA00022729"/>
    </source>
</evidence>
<evidence type="ECO:0000256" key="2">
    <source>
        <dbReference type="ARBA" id="ARBA00023157"/>
    </source>
</evidence>
<gene>
    <name evidence="5" type="ORF">E1O70_08230</name>
</gene>
<dbReference type="AlphaFoldDB" id="A0A4Y8R442"/>
<keyword evidence="1" id="KW-0732">Signal</keyword>
<dbReference type="SMART" id="SM00560">
    <property type="entry name" value="LamGL"/>
    <property type="match status" value="1"/>
</dbReference>
<feature type="compositionally biased region" description="Low complexity" evidence="3">
    <location>
        <begin position="231"/>
        <end position="242"/>
    </location>
</feature>
<dbReference type="GeneID" id="95684474"/>
<dbReference type="Proteomes" id="UP000298003">
    <property type="component" value="Unassembled WGS sequence"/>
</dbReference>
<dbReference type="Pfam" id="PF13385">
    <property type="entry name" value="Laminin_G_3"/>
    <property type="match status" value="1"/>
</dbReference>
<name>A0A4Y8R442_9MICO</name>